<evidence type="ECO:0000313" key="3">
    <source>
        <dbReference type="Proteomes" id="UP000030752"/>
    </source>
</evidence>
<dbReference type="VEuPathDB" id="FungiDB:HMPREF1541_07034"/>
<keyword evidence="3" id="KW-1185">Reference proteome</keyword>
<protein>
    <submittedName>
        <fullName evidence="2">Uncharacterized protein</fullName>
    </submittedName>
</protein>
<dbReference type="Proteomes" id="UP000030752">
    <property type="component" value="Unassembled WGS sequence"/>
</dbReference>
<dbReference type="OrthoDB" id="2120024at2759"/>
<dbReference type="InParanoid" id="W2RRB4"/>
<dbReference type="AlphaFoldDB" id="W2RRB4"/>
<dbReference type="GeneID" id="19974373"/>
<sequence length="127" mass="14378">MPPRLHRPIFRTTTSPLRPTLRSLSTTQPLRQHRPTPPPASDTPSPPRYNFYRTHGRAFFKSFTLAFLTMQLVQWAWLVAETEEEKDARNAEIRKLEGEVRLLGEGRGSHRLKGVGVGGAGMDEEEG</sequence>
<feature type="compositionally biased region" description="Low complexity" evidence="1">
    <location>
        <begin position="11"/>
        <end position="27"/>
    </location>
</feature>
<gene>
    <name evidence="2" type="ORF">HMPREF1541_07034</name>
</gene>
<feature type="compositionally biased region" description="Pro residues" evidence="1">
    <location>
        <begin position="35"/>
        <end position="47"/>
    </location>
</feature>
<evidence type="ECO:0000313" key="2">
    <source>
        <dbReference type="EMBL" id="ETN38992.1"/>
    </source>
</evidence>
<dbReference type="HOGENOM" id="CLU_137473_1_0_1"/>
<name>W2RRB4_CYPE1</name>
<evidence type="ECO:0000256" key="1">
    <source>
        <dbReference type="SAM" id="MobiDB-lite"/>
    </source>
</evidence>
<organism evidence="2 3">
    <name type="scientific">Cyphellophora europaea (strain CBS 101466)</name>
    <name type="common">Phialophora europaea</name>
    <dbReference type="NCBI Taxonomy" id="1220924"/>
    <lineage>
        <taxon>Eukaryota</taxon>
        <taxon>Fungi</taxon>
        <taxon>Dikarya</taxon>
        <taxon>Ascomycota</taxon>
        <taxon>Pezizomycotina</taxon>
        <taxon>Eurotiomycetes</taxon>
        <taxon>Chaetothyriomycetidae</taxon>
        <taxon>Chaetothyriales</taxon>
        <taxon>Cyphellophoraceae</taxon>
        <taxon>Cyphellophora</taxon>
    </lineage>
</organism>
<dbReference type="eggNOG" id="ENOG502SXHS">
    <property type="taxonomic scope" value="Eukaryota"/>
</dbReference>
<dbReference type="EMBL" id="KB822722">
    <property type="protein sequence ID" value="ETN38992.1"/>
    <property type="molecule type" value="Genomic_DNA"/>
</dbReference>
<accession>W2RRB4</accession>
<feature type="region of interest" description="Disordered" evidence="1">
    <location>
        <begin position="1"/>
        <end position="48"/>
    </location>
</feature>
<proteinExistence type="predicted"/>
<dbReference type="RefSeq" id="XP_008719581.1">
    <property type="nucleotide sequence ID" value="XM_008721359.1"/>
</dbReference>
<reference evidence="2 3" key="1">
    <citation type="submission" date="2013-03" db="EMBL/GenBank/DDBJ databases">
        <title>The Genome Sequence of Phialophora europaea CBS 101466.</title>
        <authorList>
            <consortium name="The Broad Institute Genomics Platform"/>
            <person name="Cuomo C."/>
            <person name="de Hoog S."/>
            <person name="Gorbushina A."/>
            <person name="Walker B."/>
            <person name="Young S.K."/>
            <person name="Zeng Q."/>
            <person name="Gargeya S."/>
            <person name="Fitzgerald M."/>
            <person name="Haas B."/>
            <person name="Abouelleil A."/>
            <person name="Allen A.W."/>
            <person name="Alvarado L."/>
            <person name="Arachchi H.M."/>
            <person name="Berlin A.M."/>
            <person name="Chapman S.B."/>
            <person name="Gainer-Dewar J."/>
            <person name="Goldberg J."/>
            <person name="Griggs A."/>
            <person name="Gujja S."/>
            <person name="Hansen M."/>
            <person name="Howarth C."/>
            <person name="Imamovic A."/>
            <person name="Ireland A."/>
            <person name="Larimer J."/>
            <person name="McCowan C."/>
            <person name="Murphy C."/>
            <person name="Pearson M."/>
            <person name="Poon T.W."/>
            <person name="Priest M."/>
            <person name="Roberts A."/>
            <person name="Saif S."/>
            <person name="Shea T."/>
            <person name="Sisk P."/>
            <person name="Sykes S."/>
            <person name="Wortman J."/>
            <person name="Nusbaum C."/>
            <person name="Birren B."/>
        </authorList>
    </citation>
    <scope>NUCLEOTIDE SEQUENCE [LARGE SCALE GENOMIC DNA]</scope>
    <source>
        <strain evidence="2 3">CBS 101466</strain>
    </source>
</reference>